<feature type="region of interest" description="Disordered" evidence="1">
    <location>
        <begin position="109"/>
        <end position="151"/>
    </location>
</feature>
<dbReference type="EMBL" id="KZ857409">
    <property type="protein sequence ID" value="RDX48846.1"/>
    <property type="molecule type" value="Genomic_DNA"/>
</dbReference>
<evidence type="ECO:0000313" key="2">
    <source>
        <dbReference type="EMBL" id="RDX48846.1"/>
    </source>
</evidence>
<proteinExistence type="predicted"/>
<feature type="compositionally biased region" description="Polar residues" evidence="1">
    <location>
        <begin position="134"/>
        <end position="151"/>
    </location>
</feature>
<name>A0A371D8J3_9APHY</name>
<dbReference type="Proteomes" id="UP000256964">
    <property type="component" value="Unassembled WGS sequence"/>
</dbReference>
<dbReference type="AlphaFoldDB" id="A0A371D8J3"/>
<reference evidence="2 3" key="1">
    <citation type="journal article" date="2018" name="Biotechnol. Biofuels">
        <title>Integrative visual omics of the white-rot fungus Polyporus brumalis exposes the biotechnological potential of its oxidative enzymes for delignifying raw plant biomass.</title>
        <authorList>
            <person name="Miyauchi S."/>
            <person name="Rancon A."/>
            <person name="Drula E."/>
            <person name="Hage H."/>
            <person name="Chaduli D."/>
            <person name="Favel A."/>
            <person name="Grisel S."/>
            <person name="Henrissat B."/>
            <person name="Herpoel-Gimbert I."/>
            <person name="Ruiz-Duenas F.J."/>
            <person name="Chevret D."/>
            <person name="Hainaut M."/>
            <person name="Lin J."/>
            <person name="Wang M."/>
            <person name="Pangilinan J."/>
            <person name="Lipzen A."/>
            <person name="Lesage-Meessen L."/>
            <person name="Navarro D."/>
            <person name="Riley R."/>
            <person name="Grigoriev I.V."/>
            <person name="Zhou S."/>
            <person name="Raouche S."/>
            <person name="Rosso M.N."/>
        </authorList>
    </citation>
    <scope>NUCLEOTIDE SEQUENCE [LARGE SCALE GENOMIC DNA]</scope>
    <source>
        <strain evidence="2 3">BRFM 1820</strain>
    </source>
</reference>
<gene>
    <name evidence="2" type="ORF">OH76DRAFT_1418820</name>
</gene>
<sequence>MSQYRGFGQYYGPWSGLHLFTVIFQAAISPHFDAVDQVFCGPRGDAEPRHAPTEGDDQLNMDVCERSSRTYRAVLVSLQSNEVKHQFNVTCVGKLKVLASQSAETFYDRKGRISDSQPDASETGPVTQRHKIPSLSTTQQNSIRPTQVSSNSKGFDAMLCASAAISELLGNMALSIDPCSQDRCRDVAQSGCRRGSPWSAHEESIRPGKAPLYLLFDRPRAATSDRSYVRGAPSRDVPIQYSCIPGFSLPPPRAEASPVEFTRILRLGTLVSEDASHGRLHRVVALGHNWPE</sequence>
<protein>
    <submittedName>
        <fullName evidence="2">Uncharacterized protein</fullName>
    </submittedName>
</protein>
<evidence type="ECO:0000313" key="3">
    <source>
        <dbReference type="Proteomes" id="UP000256964"/>
    </source>
</evidence>
<organism evidence="2 3">
    <name type="scientific">Lentinus brumalis</name>
    <dbReference type="NCBI Taxonomy" id="2498619"/>
    <lineage>
        <taxon>Eukaryota</taxon>
        <taxon>Fungi</taxon>
        <taxon>Dikarya</taxon>
        <taxon>Basidiomycota</taxon>
        <taxon>Agaricomycotina</taxon>
        <taxon>Agaricomycetes</taxon>
        <taxon>Polyporales</taxon>
        <taxon>Polyporaceae</taxon>
        <taxon>Lentinus</taxon>
    </lineage>
</organism>
<keyword evidence="3" id="KW-1185">Reference proteome</keyword>
<accession>A0A371D8J3</accession>
<evidence type="ECO:0000256" key="1">
    <source>
        <dbReference type="SAM" id="MobiDB-lite"/>
    </source>
</evidence>
<feature type="compositionally biased region" description="Polar residues" evidence="1">
    <location>
        <begin position="114"/>
        <end position="126"/>
    </location>
</feature>